<comment type="domain">
    <text evidence="5">The RxLR-dEER motif acts to carry the protein into the host cell cytoplasm through binding to cell surface phosphatidylinositol-3-phosphate.</text>
</comment>
<evidence type="ECO:0000313" key="8">
    <source>
        <dbReference type="EMBL" id="KAE9269008.1"/>
    </source>
</evidence>
<evidence type="ECO:0000313" key="10">
    <source>
        <dbReference type="Proteomes" id="UP000434957"/>
    </source>
</evidence>
<dbReference type="Proteomes" id="UP000435112">
    <property type="component" value="Unassembled WGS sequence"/>
</dbReference>
<keyword evidence="10" id="KW-1185">Reference proteome</keyword>
<evidence type="ECO:0000313" key="6">
    <source>
        <dbReference type="EMBL" id="KAE8965682.1"/>
    </source>
</evidence>
<feature type="chain" id="PRO_5044948043" description="RxLR effector protein" evidence="5">
    <location>
        <begin position="21"/>
        <end position="151"/>
    </location>
</feature>
<organism evidence="7 11">
    <name type="scientific">Phytophthora rubi</name>
    <dbReference type="NCBI Taxonomy" id="129364"/>
    <lineage>
        <taxon>Eukaryota</taxon>
        <taxon>Sar</taxon>
        <taxon>Stramenopiles</taxon>
        <taxon>Oomycota</taxon>
        <taxon>Peronosporomycetes</taxon>
        <taxon>Peronosporales</taxon>
        <taxon>Peronosporaceae</taxon>
        <taxon>Phytophthora</taxon>
    </lineage>
</organism>
<keyword evidence="4 5" id="KW-0732">Signal</keyword>
<evidence type="ECO:0000256" key="1">
    <source>
        <dbReference type="ARBA" id="ARBA00004613"/>
    </source>
</evidence>
<dbReference type="OrthoDB" id="108362at2759"/>
<gene>
    <name evidence="6" type="ORF">PR001_g28652</name>
    <name evidence="7" type="ORF">PR002_g28146</name>
    <name evidence="8" type="ORF">PR003_g31266</name>
</gene>
<accession>A0A6A3HE01</accession>
<name>A0A6A3HE01_9STRA</name>
<dbReference type="AlphaFoldDB" id="A0A6A3HE01"/>
<evidence type="ECO:0000313" key="7">
    <source>
        <dbReference type="EMBL" id="KAE8967172.1"/>
    </source>
</evidence>
<protein>
    <recommendedName>
        <fullName evidence="5">RxLR effector protein</fullName>
    </recommendedName>
</protein>
<evidence type="ECO:0000256" key="4">
    <source>
        <dbReference type="ARBA" id="ARBA00022729"/>
    </source>
</evidence>
<evidence type="ECO:0000256" key="3">
    <source>
        <dbReference type="ARBA" id="ARBA00022525"/>
    </source>
</evidence>
<sequence>MRVFLILLLGLITLLASVSGSATNLQTTQNLIQSADAVKPESTHGRLLLRTAAKPVDDEEERGIMDVVKKLGTSTRKWPKNTNHKFYVQMKSAAMDIDKTANAFMKKSFNPDKVYKWLKLGDANNGQERQVFDRYKELYQAKHPNWKGKFS</sequence>
<dbReference type="EMBL" id="QXFT01006448">
    <property type="protein sequence ID" value="KAE9269008.1"/>
    <property type="molecule type" value="Genomic_DNA"/>
</dbReference>
<dbReference type="Pfam" id="PF16810">
    <property type="entry name" value="RXLR"/>
    <property type="match status" value="1"/>
</dbReference>
<evidence type="ECO:0000313" key="11">
    <source>
        <dbReference type="Proteomes" id="UP000435112"/>
    </source>
</evidence>
<comment type="caution">
    <text evidence="7">The sequence shown here is derived from an EMBL/GenBank/DDBJ whole genome shotgun (WGS) entry which is preliminary data.</text>
</comment>
<comment type="subcellular location">
    <subcellularLocation>
        <location evidence="1 5">Secreted</location>
    </subcellularLocation>
</comment>
<dbReference type="EMBL" id="QXFV01005254">
    <property type="protein sequence ID" value="KAE8965682.1"/>
    <property type="molecule type" value="Genomic_DNA"/>
</dbReference>
<evidence type="ECO:0000256" key="2">
    <source>
        <dbReference type="ARBA" id="ARBA00010400"/>
    </source>
</evidence>
<reference evidence="9 11" key="1">
    <citation type="submission" date="2018-09" db="EMBL/GenBank/DDBJ databases">
        <title>Genomic investigation of the strawberry pathogen Phytophthora fragariae indicates pathogenicity is determined by transcriptional variation in three key races.</title>
        <authorList>
            <person name="Adams T.M."/>
            <person name="Armitage A.D."/>
            <person name="Sobczyk M.K."/>
            <person name="Bates H.J."/>
            <person name="Dunwell J.M."/>
            <person name="Nellist C.F."/>
            <person name="Harrison R.J."/>
        </authorList>
    </citation>
    <scope>NUCLEOTIDE SEQUENCE [LARGE SCALE GENOMIC DNA]</scope>
    <source>
        <strain evidence="6 9">SCRP249</strain>
        <strain evidence="7 11">SCRP324</strain>
        <strain evidence="8 10">SCRP333</strain>
    </source>
</reference>
<comment type="similarity">
    <text evidence="2 5">Belongs to the RxLR effector family.</text>
</comment>
<dbReference type="InterPro" id="IPR031825">
    <property type="entry name" value="RXLR"/>
</dbReference>
<keyword evidence="3 5" id="KW-0964">Secreted</keyword>
<dbReference type="EMBL" id="QXFU01004765">
    <property type="protein sequence ID" value="KAE8967172.1"/>
    <property type="molecule type" value="Genomic_DNA"/>
</dbReference>
<evidence type="ECO:0000313" key="9">
    <source>
        <dbReference type="Proteomes" id="UP000429607"/>
    </source>
</evidence>
<dbReference type="Proteomes" id="UP000434957">
    <property type="component" value="Unassembled WGS sequence"/>
</dbReference>
<feature type="signal peptide" evidence="5">
    <location>
        <begin position="1"/>
        <end position="20"/>
    </location>
</feature>
<dbReference type="Proteomes" id="UP000429607">
    <property type="component" value="Unassembled WGS sequence"/>
</dbReference>
<proteinExistence type="inferred from homology"/>
<comment type="function">
    <text evidence="5">Effector that suppresses plant defense responses during pathogen infection.</text>
</comment>
<evidence type="ECO:0000256" key="5">
    <source>
        <dbReference type="RuleBase" id="RU367124"/>
    </source>
</evidence>